<evidence type="ECO:0000256" key="1">
    <source>
        <dbReference type="SAM" id="SignalP"/>
    </source>
</evidence>
<dbReference type="GeneID" id="17269077"/>
<feature type="signal peptide" evidence="1">
    <location>
        <begin position="1"/>
        <end position="19"/>
    </location>
</feature>
<reference evidence="2" key="2">
    <citation type="submission" date="2024-10" db="UniProtKB">
        <authorList>
            <consortium name="EnsemblProtists"/>
        </authorList>
    </citation>
    <scope>IDENTIFICATION</scope>
</reference>
<dbReference type="HOGENOM" id="CLU_1411163_0_0_1"/>
<reference evidence="3" key="1">
    <citation type="journal article" date="2013" name="Nature">
        <title>Pan genome of the phytoplankton Emiliania underpins its global distribution.</title>
        <authorList>
            <person name="Read B.A."/>
            <person name="Kegel J."/>
            <person name="Klute M.J."/>
            <person name="Kuo A."/>
            <person name="Lefebvre S.C."/>
            <person name="Maumus F."/>
            <person name="Mayer C."/>
            <person name="Miller J."/>
            <person name="Monier A."/>
            <person name="Salamov A."/>
            <person name="Young J."/>
            <person name="Aguilar M."/>
            <person name="Claverie J.M."/>
            <person name="Frickenhaus S."/>
            <person name="Gonzalez K."/>
            <person name="Herman E.K."/>
            <person name="Lin Y.C."/>
            <person name="Napier J."/>
            <person name="Ogata H."/>
            <person name="Sarno A.F."/>
            <person name="Shmutz J."/>
            <person name="Schroeder D."/>
            <person name="de Vargas C."/>
            <person name="Verret F."/>
            <person name="von Dassow P."/>
            <person name="Valentin K."/>
            <person name="Van de Peer Y."/>
            <person name="Wheeler G."/>
            <person name="Dacks J.B."/>
            <person name="Delwiche C.F."/>
            <person name="Dyhrman S.T."/>
            <person name="Glockner G."/>
            <person name="John U."/>
            <person name="Richards T."/>
            <person name="Worden A.Z."/>
            <person name="Zhang X."/>
            <person name="Grigoriev I.V."/>
            <person name="Allen A.E."/>
            <person name="Bidle K."/>
            <person name="Borodovsky M."/>
            <person name="Bowler C."/>
            <person name="Brownlee C."/>
            <person name="Cock J.M."/>
            <person name="Elias M."/>
            <person name="Gladyshev V.N."/>
            <person name="Groth M."/>
            <person name="Guda C."/>
            <person name="Hadaegh A."/>
            <person name="Iglesias-Rodriguez M.D."/>
            <person name="Jenkins J."/>
            <person name="Jones B.M."/>
            <person name="Lawson T."/>
            <person name="Leese F."/>
            <person name="Lindquist E."/>
            <person name="Lobanov A."/>
            <person name="Lomsadze A."/>
            <person name="Malik S.B."/>
            <person name="Marsh M.E."/>
            <person name="Mackinder L."/>
            <person name="Mock T."/>
            <person name="Mueller-Roeber B."/>
            <person name="Pagarete A."/>
            <person name="Parker M."/>
            <person name="Probert I."/>
            <person name="Quesneville H."/>
            <person name="Raines C."/>
            <person name="Rensing S.A."/>
            <person name="Riano-Pachon D.M."/>
            <person name="Richier S."/>
            <person name="Rokitta S."/>
            <person name="Shiraiwa Y."/>
            <person name="Soanes D.M."/>
            <person name="van der Giezen M."/>
            <person name="Wahlund T.M."/>
            <person name="Williams B."/>
            <person name="Wilson W."/>
            <person name="Wolfe G."/>
            <person name="Wurch L.L."/>
        </authorList>
    </citation>
    <scope>NUCLEOTIDE SEQUENCE</scope>
</reference>
<proteinExistence type="predicted"/>
<dbReference type="Proteomes" id="UP000013827">
    <property type="component" value="Unassembled WGS sequence"/>
</dbReference>
<dbReference type="KEGG" id="ehx:EMIHUDRAFT_239520"/>
<dbReference type="PaxDb" id="2903-EOD23531"/>
<evidence type="ECO:0000313" key="3">
    <source>
        <dbReference type="Proteomes" id="UP000013827"/>
    </source>
</evidence>
<dbReference type="RefSeq" id="XP_005775960.1">
    <property type="nucleotide sequence ID" value="XM_005775903.1"/>
</dbReference>
<evidence type="ECO:0000313" key="2">
    <source>
        <dbReference type="EnsemblProtists" id="EOD23531"/>
    </source>
</evidence>
<keyword evidence="1" id="KW-0732">Signal</keyword>
<sequence>MRLTSAATLLACLSSCASASSIATGEAQAGQQPREDRTAAAGSSLPPGLGFLRVLGGECRSCLKECLGTQATALQQASLRWQAPISLVTWRARTPPAPPSPLSPNEGRTARQVVYNALKVHPAVWGSLAAGGYMSCSSQCDAECPFPGQRYDPSGPAMRELEEIDAADTSWLMRLYRQGGSRGGGSRGGIQDTLGTLFQL</sequence>
<keyword evidence="3" id="KW-1185">Reference proteome</keyword>
<dbReference type="AlphaFoldDB" id="A0A0D3JJ46"/>
<protein>
    <submittedName>
        <fullName evidence="2">Uncharacterized protein</fullName>
    </submittedName>
</protein>
<organism evidence="2 3">
    <name type="scientific">Emiliania huxleyi (strain CCMP1516)</name>
    <dbReference type="NCBI Taxonomy" id="280463"/>
    <lineage>
        <taxon>Eukaryota</taxon>
        <taxon>Haptista</taxon>
        <taxon>Haptophyta</taxon>
        <taxon>Prymnesiophyceae</taxon>
        <taxon>Isochrysidales</taxon>
        <taxon>Noelaerhabdaceae</taxon>
        <taxon>Emiliania</taxon>
    </lineage>
</organism>
<name>A0A0D3JJ46_EMIH1</name>
<dbReference type="EnsemblProtists" id="EOD23531">
    <property type="protein sequence ID" value="EOD23531"/>
    <property type="gene ID" value="EMIHUDRAFT_239520"/>
</dbReference>
<accession>A0A0D3JJ46</accession>
<feature type="chain" id="PRO_5044229127" evidence="1">
    <location>
        <begin position="20"/>
        <end position="200"/>
    </location>
</feature>